<proteinExistence type="predicted"/>
<gene>
    <name evidence="1" type="primary">gel4_6</name>
    <name evidence="1" type="ORF">DSO57_1030425</name>
</gene>
<reference evidence="1" key="1">
    <citation type="submission" date="2022-04" db="EMBL/GenBank/DDBJ databases">
        <title>Genome of the entomopathogenic fungus Entomophthora muscae.</title>
        <authorList>
            <person name="Elya C."/>
            <person name="Lovett B.R."/>
            <person name="Lee E."/>
            <person name="Macias A.M."/>
            <person name="Hajek A.E."/>
            <person name="De Bivort B.L."/>
            <person name="Kasson M.T."/>
            <person name="De Fine Licht H.H."/>
            <person name="Stajich J.E."/>
        </authorList>
    </citation>
    <scope>NUCLEOTIDE SEQUENCE</scope>
    <source>
        <strain evidence="1">Berkeley</strain>
    </source>
</reference>
<evidence type="ECO:0000313" key="2">
    <source>
        <dbReference type="Proteomes" id="UP001165960"/>
    </source>
</evidence>
<protein>
    <submittedName>
        <fullName evidence="1">1 3-beta-glucanosyltransferase gel4</fullName>
    </submittedName>
</protein>
<sequence length="493" mass="54511">MFDSVTGEQFYVKGIAYQPGGQANVDVLTNGEACERDVKYLKELGVNTVRVYGAQPGKNHDACMAALEKGGIYLMLDLPIPNKSIKRDMPRYDVEILKHYMGNVDAFSKYSNVLGFVAGNEVTNDIKTTEASAHVKAAIRDTKAYIAKRGLKIPVGYVDNDDPAIRKNIQDFFNCGTKEERADFYGINIYSWCGESNFEKSGYKERTAELKDYGIPVFLAEYGCNVAATRPFNEIDSIYGSDMQDVFSGGFVYEYSYEKNKYGLVKINGNNVEVLDDYNTVKSRLTKVNPNKINAKTYNPTSKPRECPKVSETWKCSSKLPPTPSEEACRCAYETLSCRVNKAGTLPENGKTIGEQLGYICEHGVCTQVTADVAKGVYGPFSTCDSKVANSIIFNAAVAKGNTCDFKGMAEKVTPTQRNIDRCPKKATTLIAQSETPKPTDTPKQDDKPKTPSSQGSAYQRATQGSYQSPRPSGITPYAHGRPLKCHKRRRNV</sequence>
<comment type="caution">
    <text evidence="1">The sequence shown here is derived from an EMBL/GenBank/DDBJ whole genome shotgun (WGS) entry which is preliminary data.</text>
</comment>
<dbReference type="Proteomes" id="UP001165960">
    <property type="component" value="Unassembled WGS sequence"/>
</dbReference>
<keyword evidence="2" id="KW-1185">Reference proteome</keyword>
<organism evidence="1 2">
    <name type="scientific">Entomophthora muscae</name>
    <dbReference type="NCBI Taxonomy" id="34485"/>
    <lineage>
        <taxon>Eukaryota</taxon>
        <taxon>Fungi</taxon>
        <taxon>Fungi incertae sedis</taxon>
        <taxon>Zoopagomycota</taxon>
        <taxon>Entomophthoromycotina</taxon>
        <taxon>Entomophthoromycetes</taxon>
        <taxon>Entomophthorales</taxon>
        <taxon>Entomophthoraceae</taxon>
        <taxon>Entomophthora</taxon>
    </lineage>
</organism>
<evidence type="ECO:0000313" key="1">
    <source>
        <dbReference type="EMBL" id="KAJ9068268.1"/>
    </source>
</evidence>
<dbReference type="EMBL" id="QTSX02003759">
    <property type="protein sequence ID" value="KAJ9068268.1"/>
    <property type="molecule type" value="Genomic_DNA"/>
</dbReference>
<accession>A0ACC2T102</accession>
<name>A0ACC2T102_9FUNG</name>